<evidence type="ECO:0000313" key="2">
    <source>
        <dbReference type="EMBL" id="EET84820.1"/>
    </source>
</evidence>
<name>C6Q101_9CLOT</name>
<dbReference type="Proteomes" id="UP000004198">
    <property type="component" value="Unassembled WGS sequence"/>
</dbReference>
<dbReference type="RefSeq" id="WP_007063603.1">
    <property type="nucleotide sequence ID" value="NZ_ACVI01000127.1"/>
</dbReference>
<dbReference type="PATRIC" id="fig|536227.13.peg.5011"/>
<organism evidence="2 3">
    <name type="scientific">Clostridium carboxidivorans P7</name>
    <dbReference type="NCBI Taxonomy" id="536227"/>
    <lineage>
        <taxon>Bacteria</taxon>
        <taxon>Bacillati</taxon>
        <taxon>Bacillota</taxon>
        <taxon>Clostridia</taxon>
        <taxon>Eubacteriales</taxon>
        <taxon>Clostridiaceae</taxon>
        <taxon>Clostridium</taxon>
    </lineage>
</organism>
<keyword evidence="3" id="KW-1185">Reference proteome</keyword>
<dbReference type="InterPro" id="IPR008490">
    <property type="entry name" value="Transposase_InsH_N"/>
</dbReference>
<dbReference type="PANTHER" id="PTHR33408:SF2">
    <property type="entry name" value="TRANSPOSASE DDE DOMAIN-CONTAINING PROTEIN"/>
    <property type="match status" value="1"/>
</dbReference>
<dbReference type="Pfam" id="PF05598">
    <property type="entry name" value="DUF772"/>
    <property type="match status" value="1"/>
</dbReference>
<gene>
    <name evidence="2" type="ORF">CcarbDRAFT_4718</name>
</gene>
<dbReference type="eggNOG" id="COG3666">
    <property type="taxonomic scope" value="Bacteria"/>
</dbReference>
<dbReference type="AlphaFoldDB" id="C6Q101"/>
<evidence type="ECO:0000313" key="3">
    <source>
        <dbReference type="Proteomes" id="UP000004198"/>
    </source>
</evidence>
<dbReference type="PANTHER" id="PTHR33408">
    <property type="entry name" value="TRANSPOSASE"/>
    <property type="match status" value="1"/>
</dbReference>
<dbReference type="EMBL" id="ACVI01000127">
    <property type="protein sequence ID" value="EET84820.1"/>
    <property type="molecule type" value="Genomic_DNA"/>
</dbReference>
<evidence type="ECO:0000259" key="1">
    <source>
        <dbReference type="Pfam" id="PF05598"/>
    </source>
</evidence>
<protein>
    <recommendedName>
        <fullName evidence="1">Transposase InsH N-terminal domain-containing protein</fullName>
    </recommendedName>
</protein>
<proteinExistence type="predicted"/>
<accession>C6Q101</accession>
<feature type="domain" description="Transposase InsH N-terminal" evidence="1">
    <location>
        <begin position="16"/>
        <end position="109"/>
    </location>
</feature>
<dbReference type="OrthoDB" id="9789070at2"/>
<reference evidence="2 3" key="1">
    <citation type="submission" date="2009-06" db="EMBL/GenBank/DDBJ databases">
        <title>The draft genome of Clostridium carboxidivorans P7.</title>
        <authorList>
            <consortium name="US DOE Joint Genome Institute (JGI-PGF)"/>
            <person name="Lucas S."/>
            <person name="Copeland A."/>
            <person name="Lapidus A."/>
            <person name="Glavina del Rio T."/>
            <person name="Tice H."/>
            <person name="Bruce D."/>
            <person name="Goodwin L."/>
            <person name="Pitluck S."/>
            <person name="Larimer F."/>
            <person name="Land M.L."/>
            <person name="Hauser L."/>
            <person name="Hemme C.L."/>
        </authorList>
    </citation>
    <scope>NUCLEOTIDE SEQUENCE [LARGE SCALE GENOMIC DNA]</scope>
    <source>
        <strain evidence="2 3">P7</strain>
    </source>
</reference>
<comment type="caution">
    <text evidence="2">The sequence shown here is derived from an EMBL/GenBank/DDBJ whole genome shotgun (WGS) entry which is preliminary data.</text>
</comment>
<sequence>MNYICGDDREQIRVESIEDYVEKDNEIRVIDKIVDYMNLKSMGFITGNNEAVGRPKFDPKDLLKLYIYGYFNGIRSSRKLSKQCVINKEVIWLTKGLQPKYRVIADFRKNHVEYLEKVFKCFVSYCIELGLYGKELIVVDGTKLEASASKRKHYSRNKL</sequence>
<dbReference type="KEGG" id="cck:Ccar_24255"/>
<dbReference type="STRING" id="536227.Ccar_24255"/>